<evidence type="ECO:0000256" key="4">
    <source>
        <dbReference type="ARBA" id="ARBA00022631"/>
    </source>
</evidence>
<dbReference type="Pfam" id="PF09349">
    <property type="entry name" value="OHCU_decarbox"/>
    <property type="match status" value="1"/>
</dbReference>
<dbReference type="EC" id="4.1.1.97" evidence="3"/>
<feature type="domain" description="Oxo-4-hydroxy-4-carboxy-5-ureidoimidazoline decarboxylase" evidence="7">
    <location>
        <begin position="12"/>
        <end position="167"/>
    </location>
</feature>
<keyword evidence="5" id="KW-0210">Decarboxylase</keyword>
<accession>A0ABZ2XJZ6</accession>
<sequence length="173" mass="18987">MTSPLTFATLSQLDRDGFVAAVGAVFEHSPWVMARVWEKRPFADRAMLRAAMSEVLTGAARAEVLALILAHPELASKAALRGELTADSAREQAGAGLDACTPAELAEIRQLNDAYRDKFGWPFIVAVRGLTRQDIIAAMRRRLQRDADEEFAEARAQVLRIADLRLDPLLSAT</sequence>
<comment type="catalytic activity">
    <reaction evidence="1">
        <text>5-hydroxy-2-oxo-4-ureido-2,5-dihydro-1H-imidazole-5-carboxylate + H(+) = (S)-allantoin + CO2</text>
        <dbReference type="Rhea" id="RHEA:26301"/>
        <dbReference type="ChEBI" id="CHEBI:15378"/>
        <dbReference type="ChEBI" id="CHEBI:15678"/>
        <dbReference type="ChEBI" id="CHEBI:16526"/>
        <dbReference type="ChEBI" id="CHEBI:58639"/>
        <dbReference type="EC" id="4.1.1.97"/>
    </reaction>
</comment>
<keyword evidence="9" id="KW-1185">Reference proteome</keyword>
<dbReference type="GO" id="GO:0051997">
    <property type="term" value="F:2-oxo-4-hydroxy-4-carboxy-5-ureidoimidazoline decarboxylase activity"/>
    <property type="evidence" value="ECO:0007669"/>
    <property type="project" value="UniProtKB-EC"/>
</dbReference>
<evidence type="ECO:0000256" key="5">
    <source>
        <dbReference type="ARBA" id="ARBA00022793"/>
    </source>
</evidence>
<dbReference type="InterPro" id="IPR017580">
    <property type="entry name" value="OHCU_decarboxylase-1"/>
</dbReference>
<name>A0ABZ2XJZ6_9RHOO</name>
<reference evidence="8 9" key="1">
    <citation type="submission" date="2024-04" db="EMBL/GenBank/DDBJ databases">
        <title>Dissimilatory iodate-reducing microorganisms contribute to the enrichment of iodine in groundwater.</title>
        <authorList>
            <person name="Jiang Z."/>
        </authorList>
    </citation>
    <scope>NUCLEOTIDE SEQUENCE [LARGE SCALE GENOMIC DNA]</scope>
    <source>
        <strain evidence="8 9">NCP973</strain>
    </source>
</reference>
<dbReference type="Gene3D" id="1.10.3330.10">
    <property type="entry name" value="Oxo-4-hydroxy-4-carboxy-5-ureidoimidazoline decarboxylase"/>
    <property type="match status" value="1"/>
</dbReference>
<keyword evidence="6 8" id="KW-0456">Lyase</keyword>
<dbReference type="InterPro" id="IPR036778">
    <property type="entry name" value="OHCU_decarboxylase_sf"/>
</dbReference>
<gene>
    <name evidence="8" type="primary">uraD</name>
    <name evidence="8" type="ORF">AADV58_07335</name>
</gene>
<evidence type="ECO:0000256" key="2">
    <source>
        <dbReference type="ARBA" id="ARBA00004754"/>
    </source>
</evidence>
<dbReference type="Proteomes" id="UP001479520">
    <property type="component" value="Chromosome"/>
</dbReference>
<evidence type="ECO:0000256" key="3">
    <source>
        <dbReference type="ARBA" id="ARBA00012257"/>
    </source>
</evidence>
<organism evidence="8 9">
    <name type="scientific">Azonexus hydrophilus</name>
    <dbReference type="NCBI Taxonomy" id="418702"/>
    <lineage>
        <taxon>Bacteria</taxon>
        <taxon>Pseudomonadati</taxon>
        <taxon>Pseudomonadota</taxon>
        <taxon>Betaproteobacteria</taxon>
        <taxon>Rhodocyclales</taxon>
        <taxon>Azonexaceae</taxon>
        <taxon>Azonexus</taxon>
    </lineage>
</organism>
<evidence type="ECO:0000313" key="8">
    <source>
        <dbReference type="EMBL" id="WZJ22951.1"/>
    </source>
</evidence>
<dbReference type="SUPFAM" id="SSF158694">
    <property type="entry name" value="UraD-Like"/>
    <property type="match status" value="1"/>
</dbReference>
<dbReference type="PANTHER" id="PTHR43466">
    <property type="entry name" value="2-OXO-4-HYDROXY-4-CARBOXY-5-UREIDOIMIDAZOLINE DECARBOXYLASE-RELATED"/>
    <property type="match status" value="1"/>
</dbReference>
<proteinExistence type="predicted"/>
<protein>
    <recommendedName>
        <fullName evidence="3">2-oxo-4-hydroxy-4-carboxy-5-ureidoimidazoline decarboxylase</fullName>
        <ecNumber evidence="3">4.1.1.97</ecNumber>
    </recommendedName>
</protein>
<evidence type="ECO:0000313" key="9">
    <source>
        <dbReference type="Proteomes" id="UP001479520"/>
    </source>
</evidence>
<evidence type="ECO:0000256" key="1">
    <source>
        <dbReference type="ARBA" id="ARBA00001163"/>
    </source>
</evidence>
<dbReference type="EMBL" id="CP151406">
    <property type="protein sequence ID" value="WZJ22951.1"/>
    <property type="molecule type" value="Genomic_DNA"/>
</dbReference>
<evidence type="ECO:0000256" key="6">
    <source>
        <dbReference type="ARBA" id="ARBA00023239"/>
    </source>
</evidence>
<dbReference type="PANTHER" id="PTHR43466:SF1">
    <property type="entry name" value="2-OXO-4-HYDROXY-4-CARBOXY-5-UREIDOIMIDAZOLINE DECARBOXYLASE-RELATED"/>
    <property type="match status" value="1"/>
</dbReference>
<keyword evidence="4" id="KW-0659">Purine metabolism</keyword>
<dbReference type="RefSeq" id="WP_281982175.1">
    <property type="nucleotide sequence ID" value="NZ_CALFBA010000030.1"/>
</dbReference>
<dbReference type="NCBIfam" id="TIGR03164">
    <property type="entry name" value="UHCUDC"/>
    <property type="match status" value="1"/>
</dbReference>
<evidence type="ECO:0000259" key="7">
    <source>
        <dbReference type="Pfam" id="PF09349"/>
    </source>
</evidence>
<comment type="pathway">
    <text evidence="2">Purine metabolism; urate degradation; (S)-allantoin from urate: step 3/3.</text>
</comment>
<dbReference type="InterPro" id="IPR018020">
    <property type="entry name" value="OHCU_decarboxylase"/>
</dbReference>